<comment type="caution">
    <text evidence="1">The sequence shown here is derived from an EMBL/GenBank/DDBJ whole genome shotgun (WGS) entry which is preliminary data.</text>
</comment>
<dbReference type="EMBL" id="SWJQ01000268">
    <property type="protein sequence ID" value="TRZ17418.1"/>
    <property type="molecule type" value="Genomic_DNA"/>
</dbReference>
<dbReference type="Proteomes" id="UP000796761">
    <property type="component" value="Unassembled WGS sequence"/>
</dbReference>
<organism evidence="1 2">
    <name type="scientific">Zosterops borbonicus</name>
    <dbReference type="NCBI Taxonomy" id="364589"/>
    <lineage>
        <taxon>Eukaryota</taxon>
        <taxon>Metazoa</taxon>
        <taxon>Chordata</taxon>
        <taxon>Craniata</taxon>
        <taxon>Vertebrata</taxon>
        <taxon>Euteleostomi</taxon>
        <taxon>Archelosauria</taxon>
        <taxon>Archosauria</taxon>
        <taxon>Dinosauria</taxon>
        <taxon>Saurischia</taxon>
        <taxon>Theropoda</taxon>
        <taxon>Coelurosauria</taxon>
        <taxon>Aves</taxon>
        <taxon>Neognathae</taxon>
        <taxon>Neoaves</taxon>
        <taxon>Telluraves</taxon>
        <taxon>Australaves</taxon>
        <taxon>Passeriformes</taxon>
        <taxon>Sylvioidea</taxon>
        <taxon>Zosteropidae</taxon>
        <taxon>Zosterops</taxon>
    </lineage>
</organism>
<name>A0A8K1LKY3_9PASS</name>
<reference evidence="1" key="1">
    <citation type="submission" date="2019-04" db="EMBL/GenBank/DDBJ databases">
        <title>Genome assembly of Zosterops borbonicus 15179.</title>
        <authorList>
            <person name="Leroy T."/>
            <person name="Anselmetti Y."/>
            <person name="Tilak M.-K."/>
            <person name="Nabholz B."/>
        </authorList>
    </citation>
    <scope>NUCLEOTIDE SEQUENCE</scope>
    <source>
        <strain evidence="1">HGM_15179</strain>
        <tissue evidence="1">Muscle</tissue>
    </source>
</reference>
<evidence type="ECO:0008006" key="3">
    <source>
        <dbReference type="Google" id="ProtNLM"/>
    </source>
</evidence>
<keyword evidence="2" id="KW-1185">Reference proteome</keyword>
<evidence type="ECO:0000313" key="1">
    <source>
        <dbReference type="EMBL" id="TRZ17418.1"/>
    </source>
</evidence>
<evidence type="ECO:0000313" key="2">
    <source>
        <dbReference type="Proteomes" id="UP000796761"/>
    </source>
</evidence>
<proteinExistence type="predicted"/>
<accession>A0A8K1LKY3</accession>
<gene>
    <name evidence="1" type="ORF">HGM15179_009672</name>
</gene>
<dbReference type="AlphaFoldDB" id="A0A8K1LKY3"/>
<protein>
    <recommendedName>
        <fullName evidence="3">Reverse transcriptase</fullName>
    </recommendedName>
</protein>
<dbReference type="OrthoDB" id="276744at2759"/>
<sequence length="126" mass="14412">MVCIQLAANGIPQGSVLEPALFDIFTDYMDESFESFISKFVDDTKLGVCVDLLEGRRALQRHLAVTDRRRGHSEKLCQGKFRLDIRNKFFTERVIKYWNGQPGEVVESPSLDVFKKRLDVALDAMI</sequence>